<keyword evidence="1" id="KW-0732">Signal</keyword>
<name>A0A9X1DCW8_9SPHN</name>
<reference evidence="3" key="1">
    <citation type="submission" date="2021-05" db="EMBL/GenBank/DDBJ databases">
        <title>Genome of Sphingobium sp. strain.</title>
        <authorList>
            <person name="Fan R."/>
        </authorList>
    </citation>
    <scope>NUCLEOTIDE SEQUENCE</scope>
    <source>
        <strain evidence="3">H33</strain>
    </source>
</reference>
<feature type="chain" id="PRO_5040947918" evidence="1">
    <location>
        <begin position="25"/>
        <end position="246"/>
    </location>
</feature>
<dbReference type="Proteomes" id="UP001138757">
    <property type="component" value="Unassembled WGS sequence"/>
</dbReference>
<dbReference type="Pfam" id="PF09832">
    <property type="entry name" value="DUF2059"/>
    <property type="match status" value="1"/>
</dbReference>
<proteinExistence type="predicted"/>
<protein>
    <submittedName>
        <fullName evidence="3">DUF2059 domain-containing protein</fullName>
    </submittedName>
</protein>
<gene>
    <name evidence="3" type="ORF">KK488_11640</name>
</gene>
<organism evidence="3 4">
    <name type="scientific">Sphingobium nicotianae</name>
    <dbReference type="NCBI Taxonomy" id="2782607"/>
    <lineage>
        <taxon>Bacteria</taxon>
        <taxon>Pseudomonadati</taxon>
        <taxon>Pseudomonadota</taxon>
        <taxon>Alphaproteobacteria</taxon>
        <taxon>Sphingomonadales</taxon>
        <taxon>Sphingomonadaceae</taxon>
        <taxon>Sphingobium</taxon>
    </lineage>
</organism>
<dbReference type="RefSeq" id="WP_214623703.1">
    <property type="nucleotide sequence ID" value="NZ_JAHGAW010000007.1"/>
</dbReference>
<feature type="domain" description="DUF2059" evidence="2">
    <location>
        <begin position="141"/>
        <end position="174"/>
    </location>
</feature>
<dbReference type="EMBL" id="JAHGAW010000007">
    <property type="protein sequence ID" value="MBT2187594.1"/>
    <property type="molecule type" value="Genomic_DNA"/>
</dbReference>
<evidence type="ECO:0000313" key="3">
    <source>
        <dbReference type="EMBL" id="MBT2187594.1"/>
    </source>
</evidence>
<dbReference type="AlphaFoldDB" id="A0A9X1DCW8"/>
<dbReference type="InterPro" id="IPR018637">
    <property type="entry name" value="DUF2059"/>
</dbReference>
<evidence type="ECO:0000313" key="4">
    <source>
        <dbReference type="Proteomes" id="UP001138757"/>
    </source>
</evidence>
<accession>A0A9X1DCW8</accession>
<sequence>MSRVRVLAAALLACALVPAVPVHAQQTAAAAIETAPPLDPALVEKARPIAAAILPEGTMAKIMGPMMQKMMGPMMDSVGKMPIRDLLKAGGVDPTGAEAMKPATIDQIMAIVDPAYHQRIAVMTTSMFPAIGNFMTQFEPDMREGMAEAFAGRYSAAELDNILAFLRTPTGSKFGSGFMELAADPHYISRVQAMMPKLIAAMPTIMKEPADALAKLPKPRAYKDLSQAERNRLAELLGIDPKKMKP</sequence>
<evidence type="ECO:0000256" key="1">
    <source>
        <dbReference type="SAM" id="SignalP"/>
    </source>
</evidence>
<evidence type="ECO:0000259" key="2">
    <source>
        <dbReference type="Pfam" id="PF09832"/>
    </source>
</evidence>
<feature type="signal peptide" evidence="1">
    <location>
        <begin position="1"/>
        <end position="24"/>
    </location>
</feature>
<comment type="caution">
    <text evidence="3">The sequence shown here is derived from an EMBL/GenBank/DDBJ whole genome shotgun (WGS) entry which is preliminary data.</text>
</comment>
<keyword evidence="4" id="KW-1185">Reference proteome</keyword>